<dbReference type="PROSITE" id="PS50930">
    <property type="entry name" value="HTH_LYTTR"/>
    <property type="match status" value="1"/>
</dbReference>
<keyword evidence="1" id="KW-0597">Phosphoprotein</keyword>
<dbReference type="GO" id="GO:0000156">
    <property type="term" value="F:phosphorelay response regulator activity"/>
    <property type="evidence" value="ECO:0007669"/>
    <property type="project" value="InterPro"/>
</dbReference>
<dbReference type="Pfam" id="PF04397">
    <property type="entry name" value="LytTR"/>
    <property type="match status" value="1"/>
</dbReference>
<gene>
    <name evidence="4" type="ORF">M9189_08625</name>
</gene>
<dbReference type="Gene3D" id="2.40.50.1020">
    <property type="entry name" value="LytTr DNA-binding domain"/>
    <property type="match status" value="1"/>
</dbReference>
<evidence type="ECO:0000313" key="5">
    <source>
        <dbReference type="Proteomes" id="UP001056426"/>
    </source>
</evidence>
<dbReference type="PANTHER" id="PTHR37299:SF1">
    <property type="entry name" value="STAGE 0 SPORULATION PROTEIN A HOMOLOG"/>
    <property type="match status" value="1"/>
</dbReference>
<dbReference type="PANTHER" id="PTHR37299">
    <property type="entry name" value="TRANSCRIPTIONAL REGULATOR-RELATED"/>
    <property type="match status" value="1"/>
</dbReference>
<evidence type="ECO:0000313" key="4">
    <source>
        <dbReference type="EMBL" id="URW78919.1"/>
    </source>
</evidence>
<dbReference type="Pfam" id="PF00072">
    <property type="entry name" value="Response_reg"/>
    <property type="match status" value="1"/>
</dbReference>
<reference evidence="4" key="2">
    <citation type="submission" date="2022-06" db="EMBL/GenBank/DDBJ databases">
        <title>Xiashengella guii gen. nov. sp. nov., a bacterium isolated form anaerobic digestion tank.</title>
        <authorList>
            <person name="Huang H."/>
        </authorList>
    </citation>
    <scope>NUCLEOTIDE SEQUENCE</scope>
    <source>
        <strain evidence="4">Ai-910</strain>
    </source>
</reference>
<dbReference type="SMART" id="SM00850">
    <property type="entry name" value="LytTR"/>
    <property type="match status" value="1"/>
</dbReference>
<protein>
    <submittedName>
        <fullName evidence="4">LytTR family DNA-binding domain-containing protein</fullName>
    </submittedName>
</protein>
<sequence>MNTKCRVLVVEDELPTQRLLKNMIQDLRPQWEIVATTTSIEDTREWLENNGHPDIIFLDIHLSDGLSFAIFDNMEVSSAIIFTTAYDEYAIQAFKLNSVDYLLKPISRESLEAAIVKYEKILKVVPRYVDQKDIRQLATLIEGGTPLYRSRILVPTVEGFLKLNISEVAFFHSSQKVTSAYTYGGQPHVIDMTLEKLEGELDPDKFFRANRQYIIHIDSIQRMETWFNGKMIVKTSPESPDKIVVSREKVRSFKDWINR</sequence>
<evidence type="ECO:0000256" key="1">
    <source>
        <dbReference type="PROSITE-ProRule" id="PRU00169"/>
    </source>
</evidence>
<proteinExistence type="predicted"/>
<dbReference type="EMBL" id="CP098400">
    <property type="protein sequence ID" value="URW78919.1"/>
    <property type="molecule type" value="Genomic_DNA"/>
</dbReference>
<dbReference type="Proteomes" id="UP001056426">
    <property type="component" value="Chromosome"/>
</dbReference>
<dbReference type="KEGG" id="alkq:M9189_08625"/>
<dbReference type="InterPro" id="IPR007492">
    <property type="entry name" value="LytTR_DNA-bd_dom"/>
</dbReference>
<dbReference type="FunFam" id="3.40.50.2300:FF:000361">
    <property type="entry name" value="Two-component system response regulator"/>
    <property type="match status" value="1"/>
</dbReference>
<dbReference type="AlphaFoldDB" id="A0A9J6ZN40"/>
<dbReference type="Gene3D" id="3.40.50.2300">
    <property type="match status" value="1"/>
</dbReference>
<dbReference type="SUPFAM" id="SSF52172">
    <property type="entry name" value="CheY-like"/>
    <property type="match status" value="1"/>
</dbReference>
<reference evidence="4" key="1">
    <citation type="submission" date="2022-05" db="EMBL/GenBank/DDBJ databases">
        <authorList>
            <person name="Sun X."/>
        </authorList>
    </citation>
    <scope>NUCLEOTIDE SEQUENCE</scope>
    <source>
        <strain evidence="4">Ai-910</strain>
    </source>
</reference>
<evidence type="ECO:0000259" key="3">
    <source>
        <dbReference type="PROSITE" id="PS50930"/>
    </source>
</evidence>
<keyword evidence="4" id="KW-0238">DNA-binding</keyword>
<feature type="modified residue" description="4-aspartylphosphate" evidence="1">
    <location>
        <position position="59"/>
    </location>
</feature>
<feature type="domain" description="HTH LytTR-type" evidence="3">
    <location>
        <begin position="152"/>
        <end position="259"/>
    </location>
</feature>
<dbReference type="RefSeq" id="WP_250722384.1">
    <property type="nucleotide sequence ID" value="NZ_CP098400.1"/>
</dbReference>
<feature type="domain" description="Response regulatory" evidence="2">
    <location>
        <begin position="6"/>
        <end position="119"/>
    </location>
</feature>
<name>A0A9J6ZN40_9BACT</name>
<dbReference type="PROSITE" id="PS50110">
    <property type="entry name" value="RESPONSE_REGULATORY"/>
    <property type="match status" value="1"/>
</dbReference>
<organism evidence="4 5">
    <name type="scientific">Xiashengella succiniciproducens</name>
    <dbReference type="NCBI Taxonomy" id="2949635"/>
    <lineage>
        <taxon>Bacteria</taxon>
        <taxon>Pseudomonadati</taxon>
        <taxon>Bacteroidota</taxon>
        <taxon>Bacteroidia</taxon>
        <taxon>Marinilabiliales</taxon>
        <taxon>Marinilabiliaceae</taxon>
        <taxon>Xiashengella</taxon>
    </lineage>
</organism>
<dbReference type="SMART" id="SM00448">
    <property type="entry name" value="REC"/>
    <property type="match status" value="1"/>
</dbReference>
<evidence type="ECO:0000259" key="2">
    <source>
        <dbReference type="PROSITE" id="PS50110"/>
    </source>
</evidence>
<dbReference type="InterPro" id="IPR011006">
    <property type="entry name" value="CheY-like_superfamily"/>
</dbReference>
<dbReference type="InterPro" id="IPR046947">
    <property type="entry name" value="LytR-like"/>
</dbReference>
<dbReference type="GO" id="GO:0003677">
    <property type="term" value="F:DNA binding"/>
    <property type="evidence" value="ECO:0007669"/>
    <property type="project" value="UniProtKB-KW"/>
</dbReference>
<dbReference type="InterPro" id="IPR001789">
    <property type="entry name" value="Sig_transdc_resp-reg_receiver"/>
</dbReference>
<keyword evidence="5" id="KW-1185">Reference proteome</keyword>
<accession>A0A9J6ZN40</accession>